<keyword evidence="2 7" id="KW-0812">Transmembrane</keyword>
<dbReference type="PANTHER" id="PTHR33048:SF47">
    <property type="entry name" value="INTEGRAL MEMBRANE PROTEIN-RELATED"/>
    <property type="match status" value="1"/>
</dbReference>
<organism evidence="9 10">
    <name type="scientific">Sarocladium strictum</name>
    <name type="common">Black bundle disease fungus</name>
    <name type="synonym">Acremonium strictum</name>
    <dbReference type="NCBI Taxonomy" id="5046"/>
    <lineage>
        <taxon>Eukaryota</taxon>
        <taxon>Fungi</taxon>
        <taxon>Dikarya</taxon>
        <taxon>Ascomycota</taxon>
        <taxon>Pezizomycotina</taxon>
        <taxon>Sordariomycetes</taxon>
        <taxon>Hypocreomycetidae</taxon>
        <taxon>Hypocreales</taxon>
        <taxon>Sarocladiaceae</taxon>
        <taxon>Sarocladium</taxon>
    </lineage>
</organism>
<evidence type="ECO:0000313" key="9">
    <source>
        <dbReference type="EMBL" id="KAK0387112.1"/>
    </source>
</evidence>
<evidence type="ECO:0000256" key="4">
    <source>
        <dbReference type="ARBA" id="ARBA00023136"/>
    </source>
</evidence>
<evidence type="ECO:0000259" key="8">
    <source>
        <dbReference type="Pfam" id="PF20684"/>
    </source>
</evidence>
<keyword evidence="10" id="KW-1185">Reference proteome</keyword>
<evidence type="ECO:0000256" key="5">
    <source>
        <dbReference type="ARBA" id="ARBA00038359"/>
    </source>
</evidence>
<feature type="transmembrane region" description="Helical" evidence="7">
    <location>
        <begin position="192"/>
        <end position="219"/>
    </location>
</feature>
<sequence length="402" mass="44591">MDHLYRSGLLTRDVAPREVSWAAGVPPPLHDNWLRRFATALVLIFPILTVLVVSLRIYGRVTMKQFGIDDALIIVATCLAIAFCGSINMYIYTAYVGIHAWDIPPDADPQPAFVWGFLDECLYNPVLALVKSSVLIFLLRLAGTRNGIRYTIHALNTFNILMMVATFLVVVFQCRPISGAWDLKEMSDAKCINAFTFSVSTAIITIITDLLVLAIPVWIITGLKMPRKVKLSLIGVFFLGIIVTVVSCIRLWLLIKVLNPHPKHPDPDPSYSLGPCAESIEGNLAIITASIPALWPLIRQWFPRLVSRLGSTNKTPGPDSYPPSGFEGSNRRHTFKMKSMRGQGRSEIRSTSPSGSEEEIMTYNGILRTTAVTVKSDASNGSDYEQENRDKKETTTVVHGFP</sequence>
<accession>A0AA39GGV3</accession>
<feature type="transmembrane region" description="Helical" evidence="7">
    <location>
        <begin position="37"/>
        <end position="59"/>
    </location>
</feature>
<keyword evidence="3 7" id="KW-1133">Transmembrane helix</keyword>
<evidence type="ECO:0000256" key="2">
    <source>
        <dbReference type="ARBA" id="ARBA00022692"/>
    </source>
</evidence>
<feature type="transmembrane region" description="Helical" evidence="7">
    <location>
        <begin position="122"/>
        <end position="142"/>
    </location>
</feature>
<feature type="region of interest" description="Disordered" evidence="6">
    <location>
        <begin position="374"/>
        <end position="402"/>
    </location>
</feature>
<feature type="compositionally biased region" description="Polar residues" evidence="6">
    <location>
        <begin position="374"/>
        <end position="383"/>
    </location>
</feature>
<feature type="transmembrane region" description="Helical" evidence="7">
    <location>
        <begin position="231"/>
        <end position="255"/>
    </location>
</feature>
<comment type="caution">
    <text evidence="9">The sequence shown here is derived from an EMBL/GenBank/DDBJ whole genome shotgun (WGS) entry which is preliminary data.</text>
</comment>
<dbReference type="InterPro" id="IPR049326">
    <property type="entry name" value="Rhodopsin_dom_fungi"/>
</dbReference>
<evidence type="ECO:0000256" key="7">
    <source>
        <dbReference type="SAM" id="Phobius"/>
    </source>
</evidence>
<protein>
    <recommendedName>
        <fullName evidence="8">Rhodopsin domain-containing protein</fullName>
    </recommendedName>
</protein>
<evidence type="ECO:0000256" key="3">
    <source>
        <dbReference type="ARBA" id="ARBA00022989"/>
    </source>
</evidence>
<comment type="similarity">
    <text evidence="5">Belongs to the SAT4 family.</text>
</comment>
<feature type="region of interest" description="Disordered" evidence="6">
    <location>
        <begin position="337"/>
        <end position="359"/>
    </location>
</feature>
<dbReference type="Proteomes" id="UP001175261">
    <property type="component" value="Unassembled WGS sequence"/>
</dbReference>
<feature type="transmembrane region" description="Helical" evidence="7">
    <location>
        <begin position="154"/>
        <end position="172"/>
    </location>
</feature>
<feature type="transmembrane region" description="Helical" evidence="7">
    <location>
        <begin position="71"/>
        <end position="92"/>
    </location>
</feature>
<dbReference type="EMBL" id="JAPDFR010000004">
    <property type="protein sequence ID" value="KAK0387112.1"/>
    <property type="molecule type" value="Genomic_DNA"/>
</dbReference>
<dbReference type="InterPro" id="IPR052337">
    <property type="entry name" value="SAT4-like"/>
</dbReference>
<dbReference type="PANTHER" id="PTHR33048">
    <property type="entry name" value="PTH11-LIKE INTEGRAL MEMBRANE PROTEIN (AFU_ORTHOLOGUE AFUA_5G11245)"/>
    <property type="match status" value="1"/>
</dbReference>
<dbReference type="AlphaFoldDB" id="A0AA39GGV3"/>
<gene>
    <name evidence="9" type="ORF">NLU13_5425</name>
</gene>
<evidence type="ECO:0000256" key="6">
    <source>
        <dbReference type="SAM" id="MobiDB-lite"/>
    </source>
</evidence>
<evidence type="ECO:0000256" key="1">
    <source>
        <dbReference type="ARBA" id="ARBA00004141"/>
    </source>
</evidence>
<proteinExistence type="inferred from homology"/>
<dbReference type="GO" id="GO:0016020">
    <property type="term" value="C:membrane"/>
    <property type="evidence" value="ECO:0007669"/>
    <property type="project" value="UniProtKB-SubCell"/>
</dbReference>
<dbReference type="Pfam" id="PF20684">
    <property type="entry name" value="Fung_rhodopsin"/>
    <property type="match status" value="1"/>
</dbReference>
<feature type="region of interest" description="Disordered" evidence="6">
    <location>
        <begin position="312"/>
        <end position="331"/>
    </location>
</feature>
<evidence type="ECO:0000313" key="10">
    <source>
        <dbReference type="Proteomes" id="UP001175261"/>
    </source>
</evidence>
<comment type="subcellular location">
    <subcellularLocation>
        <location evidence="1">Membrane</location>
        <topology evidence="1">Multi-pass membrane protein</topology>
    </subcellularLocation>
</comment>
<keyword evidence="4 7" id="KW-0472">Membrane</keyword>
<feature type="domain" description="Rhodopsin" evidence="8">
    <location>
        <begin position="55"/>
        <end position="299"/>
    </location>
</feature>
<name>A0AA39GGV3_SARSR</name>
<reference evidence="9" key="1">
    <citation type="submission" date="2022-10" db="EMBL/GenBank/DDBJ databases">
        <title>Determination and structural analysis of whole genome sequence of Sarocladium strictum F4-1.</title>
        <authorList>
            <person name="Hu L."/>
            <person name="Jiang Y."/>
        </authorList>
    </citation>
    <scope>NUCLEOTIDE SEQUENCE</scope>
    <source>
        <strain evidence="9">F4-1</strain>
    </source>
</reference>